<feature type="transmembrane region" description="Helical" evidence="1">
    <location>
        <begin position="291"/>
        <end position="312"/>
    </location>
</feature>
<feature type="transmembrane region" description="Helical" evidence="1">
    <location>
        <begin position="138"/>
        <end position="162"/>
    </location>
</feature>
<sequence>MRWQKLFGRLAPDMAATLARFPFAILLLAALTAVTLGWINELVKLDSELWARLSAGLATGAMVAAAGVLYREARPERHALGMALAWMVPVLAMLAFLPDWTNLYVPYALPVVAVLWLSLAASTRVGQGSERQAMQMRFWWLNNVAVATAAFALLAFLVLALGTVAIERSLGVLFGLDVEAVFYKWVLPVIGVFFVPVYWLAVQPHPDGVGFDAQTPELLQRASGFLGPFVLVPMLLAYALILLAYCLQIIVTGTLPKGMLGWMVMGFTITGAATWLILYPSGFDRQPVVRFFLRFWWWLTIVPLGLFALAVWQRIAAYGLTPERVGLIWGGLCAASLTGFHLLGKGDIRLIPALAGLFLLIASIGPWNVEAWPRADQTRRLETAIAISPMTPEAAERARGALDYLAYEGDEGRAVLLRIAEARGVAYDRLAGPYALRQALGIPEAALPDELRQYRSRDRAIEVNVADTPFFIGAFSAYGSTGNASAGLAFVVKAAELVVSDGTPVPRQSVAIDLAAWLDRQEGETLTDPVLDFVLAGRAYRLIIDDLSFEVGASGEVSVYGLSGVIFAGEGPKTSATPRDPAAPGS</sequence>
<keyword evidence="3" id="KW-1185">Reference proteome</keyword>
<proteinExistence type="predicted"/>
<keyword evidence="1" id="KW-0812">Transmembrane</keyword>
<evidence type="ECO:0008006" key="4">
    <source>
        <dbReference type="Google" id="ProtNLM"/>
    </source>
</evidence>
<feature type="transmembrane region" description="Helical" evidence="1">
    <location>
        <begin position="104"/>
        <end position="126"/>
    </location>
</feature>
<feature type="transmembrane region" description="Helical" evidence="1">
    <location>
        <begin position="222"/>
        <end position="247"/>
    </location>
</feature>
<dbReference type="Proteomes" id="UP000183447">
    <property type="component" value="Unassembled WGS sequence"/>
</dbReference>
<feature type="transmembrane region" description="Helical" evidence="1">
    <location>
        <begin position="182"/>
        <end position="201"/>
    </location>
</feature>
<keyword evidence="1" id="KW-1133">Transmembrane helix</keyword>
<dbReference type="Pfam" id="PF13687">
    <property type="entry name" value="DUF4153"/>
    <property type="match status" value="1"/>
</dbReference>
<feature type="transmembrane region" description="Helical" evidence="1">
    <location>
        <begin position="324"/>
        <end position="343"/>
    </location>
</feature>
<reference evidence="2 3" key="1">
    <citation type="submission" date="2016-11" db="EMBL/GenBank/DDBJ databases">
        <authorList>
            <person name="Jaros S."/>
            <person name="Januszkiewicz K."/>
            <person name="Wedrychowicz H."/>
        </authorList>
    </citation>
    <scope>NUCLEOTIDE SEQUENCE [LARGE SCALE GENOMIC DNA]</scope>
    <source>
        <strain evidence="2 3">ATCC 23634</strain>
    </source>
</reference>
<dbReference type="AlphaFoldDB" id="A0A1K2HUV2"/>
<dbReference type="InterPro" id="IPR025291">
    <property type="entry name" value="DUF4153"/>
</dbReference>
<dbReference type="STRING" id="665118.SAMN02983003_1026"/>
<name>A0A1K2HUV2_9HYPH</name>
<feature type="transmembrane region" description="Helical" evidence="1">
    <location>
        <begin position="350"/>
        <end position="369"/>
    </location>
</feature>
<evidence type="ECO:0000313" key="2">
    <source>
        <dbReference type="EMBL" id="SFZ82348.1"/>
    </source>
</evidence>
<feature type="transmembrane region" description="Helical" evidence="1">
    <location>
        <begin position="79"/>
        <end position="98"/>
    </location>
</feature>
<evidence type="ECO:0000256" key="1">
    <source>
        <dbReference type="SAM" id="Phobius"/>
    </source>
</evidence>
<protein>
    <recommendedName>
        <fullName evidence="4">DUF4153 domain-containing protein</fullName>
    </recommendedName>
</protein>
<feature type="transmembrane region" description="Helical" evidence="1">
    <location>
        <begin position="21"/>
        <end position="39"/>
    </location>
</feature>
<organism evidence="2 3">
    <name type="scientific">Devosia enhydra</name>
    <dbReference type="NCBI Taxonomy" id="665118"/>
    <lineage>
        <taxon>Bacteria</taxon>
        <taxon>Pseudomonadati</taxon>
        <taxon>Pseudomonadota</taxon>
        <taxon>Alphaproteobacteria</taxon>
        <taxon>Hyphomicrobiales</taxon>
        <taxon>Devosiaceae</taxon>
        <taxon>Devosia</taxon>
    </lineage>
</organism>
<gene>
    <name evidence="2" type="ORF">SAMN02983003_1026</name>
</gene>
<dbReference type="EMBL" id="FPKU01000001">
    <property type="protein sequence ID" value="SFZ82348.1"/>
    <property type="molecule type" value="Genomic_DNA"/>
</dbReference>
<accession>A0A1K2HUV2</accession>
<feature type="transmembrane region" description="Helical" evidence="1">
    <location>
        <begin position="51"/>
        <end position="70"/>
    </location>
</feature>
<evidence type="ECO:0000313" key="3">
    <source>
        <dbReference type="Proteomes" id="UP000183447"/>
    </source>
</evidence>
<feature type="transmembrane region" description="Helical" evidence="1">
    <location>
        <begin position="259"/>
        <end position="279"/>
    </location>
</feature>
<dbReference type="RefSeq" id="WP_177282397.1">
    <property type="nucleotide sequence ID" value="NZ_FPKU01000001.1"/>
</dbReference>
<keyword evidence="1" id="KW-0472">Membrane</keyword>